<protein>
    <submittedName>
        <fullName evidence="2">Uncharacterized protein</fullName>
    </submittedName>
</protein>
<feature type="transmembrane region" description="Helical" evidence="1">
    <location>
        <begin position="100"/>
        <end position="123"/>
    </location>
</feature>
<keyword evidence="1" id="KW-0812">Transmembrane</keyword>
<evidence type="ECO:0000256" key="1">
    <source>
        <dbReference type="SAM" id="Phobius"/>
    </source>
</evidence>
<sequence length="143" mass="15686">MPLLPENNPFVPNPKTCWCHRCKAHSEYQYYKTNISSGDGTNTTYEKYGCKACNSSMFTPDDVAPWMKGLLGVTFVLVLVGGMILVLMGGNGHGLSQSGGIGVVCLLMGGFFGLIGGSMYYYMSKWYAWVSCQNKKSPEDLIL</sequence>
<reference evidence="2" key="1">
    <citation type="submission" date="2018-05" db="EMBL/GenBank/DDBJ databases">
        <authorList>
            <person name="Lanie J.A."/>
            <person name="Ng W.-L."/>
            <person name="Kazmierczak K.M."/>
            <person name="Andrzejewski T.M."/>
            <person name="Davidsen T.M."/>
            <person name="Wayne K.J."/>
            <person name="Tettelin H."/>
            <person name="Glass J.I."/>
            <person name="Rusch D."/>
            <person name="Podicherti R."/>
            <person name="Tsui H.-C.T."/>
            <person name="Winkler M.E."/>
        </authorList>
    </citation>
    <scope>NUCLEOTIDE SEQUENCE</scope>
</reference>
<keyword evidence="1" id="KW-1133">Transmembrane helix</keyword>
<dbReference type="AlphaFoldDB" id="A0A382N734"/>
<evidence type="ECO:0000313" key="2">
    <source>
        <dbReference type="EMBL" id="SVC56999.1"/>
    </source>
</evidence>
<gene>
    <name evidence="2" type="ORF">METZ01_LOCUS309853</name>
</gene>
<feature type="non-terminal residue" evidence="2">
    <location>
        <position position="143"/>
    </location>
</feature>
<organism evidence="2">
    <name type="scientific">marine metagenome</name>
    <dbReference type="NCBI Taxonomy" id="408172"/>
    <lineage>
        <taxon>unclassified sequences</taxon>
        <taxon>metagenomes</taxon>
        <taxon>ecological metagenomes</taxon>
    </lineage>
</organism>
<keyword evidence="1" id="KW-0472">Membrane</keyword>
<accession>A0A382N734</accession>
<name>A0A382N734_9ZZZZ</name>
<dbReference type="EMBL" id="UINC01098464">
    <property type="protein sequence ID" value="SVC56999.1"/>
    <property type="molecule type" value="Genomic_DNA"/>
</dbReference>
<proteinExistence type="predicted"/>
<feature type="transmembrane region" description="Helical" evidence="1">
    <location>
        <begin position="66"/>
        <end position="88"/>
    </location>
</feature>